<comment type="caution">
    <text evidence="1">The sequence shown here is derived from an EMBL/GenBank/DDBJ whole genome shotgun (WGS) entry which is preliminary data.</text>
</comment>
<reference evidence="1" key="1">
    <citation type="submission" date="2020-10" db="EMBL/GenBank/DDBJ databases">
        <authorList>
            <person name="Gilroy R."/>
        </authorList>
    </citation>
    <scope>NUCLEOTIDE SEQUENCE</scope>
    <source>
        <strain evidence="1">USAMLcec3-3695</strain>
    </source>
</reference>
<protein>
    <submittedName>
        <fullName evidence="1">Transposase</fullName>
    </submittedName>
</protein>
<dbReference type="Proteomes" id="UP000824109">
    <property type="component" value="Unassembled WGS sequence"/>
</dbReference>
<dbReference type="AlphaFoldDB" id="A0A9D1MDC2"/>
<dbReference type="SUPFAM" id="SSF54913">
    <property type="entry name" value="GlnB-like"/>
    <property type="match status" value="1"/>
</dbReference>
<accession>A0A9D1MDC2</accession>
<reference evidence="1" key="2">
    <citation type="journal article" date="2021" name="PeerJ">
        <title>Extensive microbial diversity within the chicken gut microbiome revealed by metagenomics and culture.</title>
        <authorList>
            <person name="Gilroy R."/>
            <person name="Ravi A."/>
            <person name="Getino M."/>
            <person name="Pursley I."/>
            <person name="Horton D.L."/>
            <person name="Alikhan N.F."/>
            <person name="Baker D."/>
            <person name="Gharbi K."/>
            <person name="Hall N."/>
            <person name="Watson M."/>
            <person name="Adriaenssens E.M."/>
            <person name="Foster-Nyarko E."/>
            <person name="Jarju S."/>
            <person name="Secka A."/>
            <person name="Antonio M."/>
            <person name="Oren A."/>
            <person name="Chaudhuri R.R."/>
            <person name="La Ragione R."/>
            <person name="Hildebrand F."/>
            <person name="Pallen M.J."/>
        </authorList>
    </citation>
    <scope>NUCLEOTIDE SEQUENCE</scope>
    <source>
        <strain evidence="1">USAMLcec3-3695</strain>
    </source>
</reference>
<dbReference type="Gene3D" id="3.30.70.120">
    <property type="match status" value="1"/>
</dbReference>
<dbReference type="EMBL" id="DVNB01000099">
    <property type="protein sequence ID" value="HIU58079.1"/>
    <property type="molecule type" value="Genomic_DNA"/>
</dbReference>
<dbReference type="InterPro" id="IPR011322">
    <property type="entry name" value="N-reg_PII-like_a/b"/>
</dbReference>
<evidence type="ECO:0000313" key="2">
    <source>
        <dbReference type="Proteomes" id="UP000824109"/>
    </source>
</evidence>
<gene>
    <name evidence="1" type="ORF">IAA61_09770</name>
</gene>
<sequence length="229" mass="24431">MESNKISFRVLVLIAGPKLADKASEVLERENVPVQYEWTAAGTAPSELIDVLGLGSPDKSVLASFMPKQFADGMLRKLKRELKFGSVNTGIAFTLPLNGASNLLVHMLGSAVGSEIEDGTERKVVVNMPDIKYSLIAVMVNQGYSENVMEAAREAGAGGGTVIPSRNIANEKVKGFWGSGFQEEKDIVLIVSDSDSKLAIMQAIGDKCGMHSDAKGMIISLPIDSVIGF</sequence>
<name>A0A9D1MDC2_9FIRM</name>
<dbReference type="InterPro" id="IPR015867">
    <property type="entry name" value="N-reg_PII/ATP_PRibTrfase_C"/>
</dbReference>
<proteinExistence type="predicted"/>
<evidence type="ECO:0000313" key="1">
    <source>
        <dbReference type="EMBL" id="HIU58079.1"/>
    </source>
</evidence>
<organism evidence="1 2">
    <name type="scientific">Candidatus Ornithomonoglobus merdipullorum</name>
    <dbReference type="NCBI Taxonomy" id="2840895"/>
    <lineage>
        <taxon>Bacteria</taxon>
        <taxon>Bacillati</taxon>
        <taxon>Bacillota</taxon>
        <taxon>Clostridia</taxon>
        <taxon>Candidatus Ornithomonoglobus</taxon>
    </lineage>
</organism>